<evidence type="ECO:0000313" key="2">
    <source>
        <dbReference type="Proteomes" id="UP001367676"/>
    </source>
</evidence>
<reference evidence="1 2" key="1">
    <citation type="submission" date="2024-03" db="EMBL/GenBank/DDBJ databases">
        <title>Adaptation during the transition from Ophiocordyceps entomopathogen to insect associate is accompanied by gene loss and intensified selection.</title>
        <authorList>
            <person name="Ward C.M."/>
            <person name="Onetto C.A."/>
            <person name="Borneman A.R."/>
        </authorList>
    </citation>
    <scope>NUCLEOTIDE SEQUENCE [LARGE SCALE GENOMIC DNA]</scope>
    <source>
        <strain evidence="1">AWRI1</strain>
        <tissue evidence="1">Single Adult Female</tissue>
    </source>
</reference>
<name>A0AAN9TV03_9HEMI</name>
<keyword evidence="2" id="KW-1185">Reference proteome</keyword>
<dbReference type="EMBL" id="JBBCAQ010000006">
    <property type="protein sequence ID" value="KAK7603406.1"/>
    <property type="molecule type" value="Genomic_DNA"/>
</dbReference>
<protein>
    <submittedName>
        <fullName evidence="1">Uncharacterized protein</fullName>
    </submittedName>
</protein>
<dbReference type="AlphaFoldDB" id="A0AAN9TV03"/>
<accession>A0AAN9TV03</accession>
<organism evidence="1 2">
    <name type="scientific">Parthenolecanium corni</name>
    <dbReference type="NCBI Taxonomy" id="536013"/>
    <lineage>
        <taxon>Eukaryota</taxon>
        <taxon>Metazoa</taxon>
        <taxon>Ecdysozoa</taxon>
        <taxon>Arthropoda</taxon>
        <taxon>Hexapoda</taxon>
        <taxon>Insecta</taxon>
        <taxon>Pterygota</taxon>
        <taxon>Neoptera</taxon>
        <taxon>Paraneoptera</taxon>
        <taxon>Hemiptera</taxon>
        <taxon>Sternorrhyncha</taxon>
        <taxon>Coccoidea</taxon>
        <taxon>Coccidae</taxon>
        <taxon>Parthenolecanium</taxon>
    </lineage>
</organism>
<dbReference type="Proteomes" id="UP001367676">
    <property type="component" value="Unassembled WGS sequence"/>
</dbReference>
<comment type="caution">
    <text evidence="1">The sequence shown here is derived from an EMBL/GenBank/DDBJ whole genome shotgun (WGS) entry which is preliminary data.</text>
</comment>
<gene>
    <name evidence="1" type="ORF">V9T40_003405</name>
</gene>
<sequence>MVQFVLTITIAMDALPNGENDLRRLTAYQGTPIFAQSMRVIATAEGERTWLLRTILESNLRREELMHKSDILHLQVKDQVYHEVKITSFMGEHANITVLWTSHTIFLET</sequence>
<evidence type="ECO:0000313" key="1">
    <source>
        <dbReference type="EMBL" id="KAK7603406.1"/>
    </source>
</evidence>
<proteinExistence type="predicted"/>